<evidence type="ECO:0000259" key="2">
    <source>
        <dbReference type="PROSITE" id="PS50053"/>
    </source>
</evidence>
<dbReference type="AlphaFoldDB" id="A0AA38UB74"/>
<evidence type="ECO:0000256" key="1">
    <source>
        <dbReference type="SAM" id="MobiDB-lite"/>
    </source>
</evidence>
<organism evidence="3 4">
    <name type="scientific">Lentinula raphanica</name>
    <dbReference type="NCBI Taxonomy" id="153919"/>
    <lineage>
        <taxon>Eukaryota</taxon>
        <taxon>Fungi</taxon>
        <taxon>Dikarya</taxon>
        <taxon>Basidiomycota</taxon>
        <taxon>Agaricomycotina</taxon>
        <taxon>Agaricomycetes</taxon>
        <taxon>Agaricomycetidae</taxon>
        <taxon>Agaricales</taxon>
        <taxon>Marasmiineae</taxon>
        <taxon>Omphalotaceae</taxon>
        <taxon>Lentinula</taxon>
    </lineage>
</organism>
<protein>
    <recommendedName>
        <fullName evidence="2">Ubiquitin-like domain-containing protein</fullName>
    </recommendedName>
</protein>
<dbReference type="PANTHER" id="PTHR13169:SF0">
    <property type="entry name" value="UBIQUITIN-LIKE PROTEIN 3"/>
    <property type="match status" value="1"/>
</dbReference>
<gene>
    <name evidence="3" type="ORF">F5878DRAFT_663825</name>
</gene>
<evidence type="ECO:0000313" key="3">
    <source>
        <dbReference type="EMBL" id="KAJ3835485.1"/>
    </source>
</evidence>
<dbReference type="SUPFAM" id="SSF54236">
    <property type="entry name" value="Ubiquitin-like"/>
    <property type="match status" value="1"/>
</dbReference>
<dbReference type="PANTHER" id="PTHR13169">
    <property type="entry name" value="UBIQUITIN-LIKE PROTEIN 3 HCG-1 PROTEIN"/>
    <property type="match status" value="1"/>
</dbReference>
<keyword evidence="4" id="KW-1185">Reference proteome</keyword>
<accession>A0AA38UB74</accession>
<dbReference type="InterPro" id="IPR039540">
    <property type="entry name" value="UBL3-like_ubiquitin_dom"/>
</dbReference>
<proteinExistence type="predicted"/>
<dbReference type="Proteomes" id="UP001163846">
    <property type="component" value="Unassembled WGS sequence"/>
</dbReference>
<sequence>MAGTLPQNIPRPFTSPGRTHSSSLSPAARFHGFNTGQDDDDDDEEGLRTTSNHQGLEQPPAGPGSQGISRTTATEASSLDLGLPRNFTVSALAPQLQSSPYIQYLYGTLNRGQGYSTTNSARTSYTRVDSMAMGDNPNLEAENRSEDGNGGEAVISSAGVGDASPEEQIQAVPQTPIVSVCFLMISGKRRMMTFEPETTVGRVKELVWNTWPAGPDWQEERPSTPSHLRILHLGKVLQDEETLQACNFPIYTPTASSPSLFPPYPTIVHLAVRPAGPGSSEFGDRGDLEKKKNRSARTRLVARFSSVLAGADAQENHPPHHKDPQTTLMAVPAVSLSFANHDNSSAADCCLLILILPTPIPVHSPFIVHPRTAAVHIAFDHPVDRHSNHFRDSTNACFQLDFPPSPGAQFDRFLALGLDTKTDVSIASVILTEQEAKHDTLAFLFITTNMTLTIFETSPHSISRALHPPFFLVIASAAPTSKDSSLTSKWCEPLRAVASPSSGVQM</sequence>
<feature type="region of interest" description="Disordered" evidence="1">
    <location>
        <begin position="129"/>
        <end position="168"/>
    </location>
</feature>
<name>A0AA38UB74_9AGAR</name>
<comment type="caution">
    <text evidence="3">The sequence shown here is derived from an EMBL/GenBank/DDBJ whole genome shotgun (WGS) entry which is preliminary data.</text>
</comment>
<dbReference type="InterPro" id="IPR040015">
    <property type="entry name" value="UBL3-like"/>
</dbReference>
<dbReference type="InterPro" id="IPR029071">
    <property type="entry name" value="Ubiquitin-like_domsf"/>
</dbReference>
<dbReference type="EMBL" id="MU806407">
    <property type="protein sequence ID" value="KAJ3835485.1"/>
    <property type="molecule type" value="Genomic_DNA"/>
</dbReference>
<dbReference type="InterPro" id="IPR000626">
    <property type="entry name" value="Ubiquitin-like_dom"/>
</dbReference>
<dbReference type="PROSITE" id="PS50053">
    <property type="entry name" value="UBIQUITIN_2"/>
    <property type="match status" value="1"/>
</dbReference>
<dbReference type="Pfam" id="PF13881">
    <property type="entry name" value="Rad60-SLD_2"/>
    <property type="match status" value="1"/>
</dbReference>
<reference evidence="3" key="1">
    <citation type="submission" date="2022-08" db="EMBL/GenBank/DDBJ databases">
        <authorList>
            <consortium name="DOE Joint Genome Institute"/>
            <person name="Min B."/>
            <person name="Riley R."/>
            <person name="Sierra-Patev S."/>
            <person name="Naranjo-Ortiz M."/>
            <person name="Looney B."/>
            <person name="Konkel Z."/>
            <person name="Slot J.C."/>
            <person name="Sakamoto Y."/>
            <person name="Steenwyk J.L."/>
            <person name="Rokas A."/>
            <person name="Carro J."/>
            <person name="Camarero S."/>
            <person name="Ferreira P."/>
            <person name="Molpeceres G."/>
            <person name="Ruiz-Duenas F.J."/>
            <person name="Serrano A."/>
            <person name="Henrissat B."/>
            <person name="Drula E."/>
            <person name="Hughes K.W."/>
            <person name="Mata J.L."/>
            <person name="Ishikawa N.K."/>
            <person name="Vargas-Isla R."/>
            <person name="Ushijima S."/>
            <person name="Smith C.A."/>
            <person name="Ahrendt S."/>
            <person name="Andreopoulos W."/>
            <person name="He G."/>
            <person name="Labutti K."/>
            <person name="Lipzen A."/>
            <person name="Ng V."/>
            <person name="Sandor L."/>
            <person name="Barry K."/>
            <person name="Martinez A.T."/>
            <person name="Xiao Y."/>
            <person name="Gibbons J.G."/>
            <person name="Terashima K."/>
            <person name="Hibbett D.S."/>
            <person name="Grigoriev I.V."/>
        </authorList>
    </citation>
    <scope>NUCLEOTIDE SEQUENCE</scope>
    <source>
        <strain evidence="3">TFB9207</strain>
    </source>
</reference>
<dbReference type="Gene3D" id="3.10.20.90">
    <property type="entry name" value="Phosphatidylinositol 3-kinase Catalytic Subunit, Chain A, domain 1"/>
    <property type="match status" value="1"/>
</dbReference>
<feature type="region of interest" description="Disordered" evidence="1">
    <location>
        <begin position="1"/>
        <end position="76"/>
    </location>
</feature>
<feature type="compositionally biased region" description="Polar residues" evidence="1">
    <location>
        <begin position="66"/>
        <end position="76"/>
    </location>
</feature>
<feature type="compositionally biased region" description="Polar residues" evidence="1">
    <location>
        <begin position="16"/>
        <end position="25"/>
    </location>
</feature>
<evidence type="ECO:0000313" key="4">
    <source>
        <dbReference type="Proteomes" id="UP001163846"/>
    </source>
</evidence>
<feature type="domain" description="Ubiquitin-like" evidence="2">
    <location>
        <begin position="178"/>
        <end position="248"/>
    </location>
</feature>